<evidence type="ECO:0000313" key="2">
    <source>
        <dbReference type="Proteomes" id="UP001062846"/>
    </source>
</evidence>
<name>A0ACC0N1C4_RHOML</name>
<accession>A0ACC0N1C4</accession>
<comment type="caution">
    <text evidence="1">The sequence shown here is derived from an EMBL/GenBank/DDBJ whole genome shotgun (WGS) entry which is preliminary data.</text>
</comment>
<keyword evidence="2" id="KW-1185">Reference proteome</keyword>
<dbReference type="EMBL" id="CM046394">
    <property type="protein sequence ID" value="KAI8546679.1"/>
    <property type="molecule type" value="Genomic_DNA"/>
</dbReference>
<evidence type="ECO:0000313" key="1">
    <source>
        <dbReference type="EMBL" id="KAI8546679.1"/>
    </source>
</evidence>
<sequence length="91" mass="9990">MFISHLPRTQKENPCLAIHLSPSVPSSPPYIHLIDVAAAPTTNSNGVGLPSDDPNSNPNLKPTFNENKAEILRLKLPHAHAHVQPNIYVWV</sequence>
<protein>
    <submittedName>
        <fullName evidence="1">Uncharacterized protein</fullName>
    </submittedName>
</protein>
<organism evidence="1 2">
    <name type="scientific">Rhododendron molle</name>
    <name type="common">Chinese azalea</name>
    <name type="synonym">Azalea mollis</name>
    <dbReference type="NCBI Taxonomy" id="49168"/>
    <lineage>
        <taxon>Eukaryota</taxon>
        <taxon>Viridiplantae</taxon>
        <taxon>Streptophyta</taxon>
        <taxon>Embryophyta</taxon>
        <taxon>Tracheophyta</taxon>
        <taxon>Spermatophyta</taxon>
        <taxon>Magnoliopsida</taxon>
        <taxon>eudicotyledons</taxon>
        <taxon>Gunneridae</taxon>
        <taxon>Pentapetalae</taxon>
        <taxon>asterids</taxon>
        <taxon>Ericales</taxon>
        <taxon>Ericaceae</taxon>
        <taxon>Ericoideae</taxon>
        <taxon>Rhodoreae</taxon>
        <taxon>Rhododendron</taxon>
    </lineage>
</organism>
<reference evidence="1" key="1">
    <citation type="submission" date="2022-02" db="EMBL/GenBank/DDBJ databases">
        <title>Plant Genome Project.</title>
        <authorList>
            <person name="Zhang R.-G."/>
        </authorList>
    </citation>
    <scope>NUCLEOTIDE SEQUENCE</scope>
    <source>
        <strain evidence="1">AT1</strain>
    </source>
</reference>
<proteinExistence type="predicted"/>
<gene>
    <name evidence="1" type="ORF">RHMOL_Rhmol07G0138400</name>
</gene>
<dbReference type="Proteomes" id="UP001062846">
    <property type="component" value="Chromosome 7"/>
</dbReference>